<reference evidence="25 26" key="1">
    <citation type="submission" date="2016-10" db="EMBL/GenBank/DDBJ databases">
        <authorList>
            <person name="de Groot N.N."/>
        </authorList>
    </citation>
    <scope>NUCLEOTIDE SEQUENCE [LARGE SCALE GENOMIC DNA]</scope>
    <source>
        <strain evidence="25 26">DSM 24677</strain>
    </source>
</reference>
<evidence type="ECO:0000313" key="25">
    <source>
        <dbReference type="EMBL" id="SDY66151.1"/>
    </source>
</evidence>
<comment type="cofactor">
    <cofactor evidence="23">
        <name>Mg(2+)</name>
        <dbReference type="ChEBI" id="CHEBI:18420"/>
    </cofactor>
    <text evidence="23">Mn(2+), Zn(2+), Cd(2+) and Co(2+) support activity to lesser extents.</text>
</comment>
<evidence type="ECO:0000256" key="4">
    <source>
        <dbReference type="ARBA" id="ARBA00017575"/>
    </source>
</evidence>
<feature type="binding site" evidence="21">
    <location>
        <begin position="38"/>
        <end position="42"/>
    </location>
    <ligand>
        <name>substrate</name>
    </ligand>
</feature>
<comment type="function">
    <text evidence="24">Catalyzes the ATP-dependent phosphorylation of sn-l,2-diacylglycerol (DAG) to phosphatidic acid. Involved in the recycling of diacylglycerol produced as a by-product during membrane-derived oligosaccharide (MDO) biosynthesis.</text>
</comment>
<evidence type="ECO:0000256" key="17">
    <source>
        <dbReference type="ARBA" id="ARBA00023136"/>
    </source>
</evidence>
<comment type="catalytic activity">
    <reaction evidence="24">
        <text>a 1,2-diacyl-sn-glycerol + ATP = a 1,2-diacyl-sn-glycero-3-phosphate + ADP + H(+)</text>
        <dbReference type="Rhea" id="RHEA:10272"/>
        <dbReference type="ChEBI" id="CHEBI:15378"/>
        <dbReference type="ChEBI" id="CHEBI:17815"/>
        <dbReference type="ChEBI" id="CHEBI:30616"/>
        <dbReference type="ChEBI" id="CHEBI:58608"/>
        <dbReference type="ChEBI" id="CHEBI:456216"/>
        <dbReference type="EC" id="2.7.1.107"/>
    </reaction>
</comment>
<evidence type="ECO:0000256" key="16">
    <source>
        <dbReference type="ARBA" id="ARBA00023098"/>
    </source>
</evidence>
<dbReference type="GO" id="GO:0005886">
    <property type="term" value="C:plasma membrane"/>
    <property type="evidence" value="ECO:0007669"/>
    <property type="project" value="UniProtKB-SubCell"/>
</dbReference>
<evidence type="ECO:0000256" key="7">
    <source>
        <dbReference type="ARBA" id="ARBA00022519"/>
    </source>
</evidence>
<protein>
    <recommendedName>
        <fullName evidence="4 24">Diacylglycerol kinase</fullName>
        <ecNumber evidence="3 24">2.7.1.107</ecNumber>
    </recommendedName>
</protein>
<feature type="binding site" evidence="21">
    <location>
        <position position="106"/>
    </location>
    <ligand>
        <name>substrate</name>
    </ligand>
</feature>
<dbReference type="Pfam" id="PF01219">
    <property type="entry name" value="DAGK_prokar"/>
    <property type="match status" value="1"/>
</dbReference>
<gene>
    <name evidence="25" type="ORF">SAMN05444486_10368</name>
</gene>
<dbReference type="GO" id="GO:0046872">
    <property type="term" value="F:metal ion binding"/>
    <property type="evidence" value="ECO:0007669"/>
    <property type="project" value="UniProtKB-KW"/>
</dbReference>
<feature type="binding site" evidence="22">
    <location>
        <position position="84"/>
    </location>
    <ligand>
        <name>ATP</name>
        <dbReference type="ChEBI" id="CHEBI:30616"/>
    </ligand>
</feature>
<evidence type="ECO:0000256" key="24">
    <source>
        <dbReference type="RuleBase" id="RU363065"/>
    </source>
</evidence>
<sequence length="130" mass="13772">MQDAPQNPVPEKVTGIAHLFAATRYSSQGFLRLWHETAFRHELLAAALGLGLLVILGAPLAWIVAVAVLALLTLAVEALNTAIEEIVDHVSPEWSLAAKHAKDMGSFAVMALLFATGLVFAVALLSTFAA</sequence>
<comment type="subcellular location">
    <subcellularLocation>
        <location evidence="1 24">Cell inner membrane</location>
        <topology evidence="1 24">Multi-pass membrane protein</topology>
    </subcellularLocation>
</comment>
<evidence type="ECO:0000256" key="19">
    <source>
        <dbReference type="ARBA" id="ARBA00023264"/>
    </source>
</evidence>
<feature type="active site" description="Proton acceptor" evidence="20">
    <location>
        <position position="77"/>
    </location>
</feature>
<dbReference type="Proteomes" id="UP000199026">
    <property type="component" value="Unassembled WGS sequence"/>
</dbReference>
<evidence type="ECO:0000256" key="14">
    <source>
        <dbReference type="ARBA" id="ARBA00022842"/>
    </source>
</evidence>
<keyword evidence="7 24" id="KW-0997">Cell inner membrane</keyword>
<comment type="similarity">
    <text evidence="2 24">Belongs to the bacterial diacylglycerol kinase family.</text>
</comment>
<dbReference type="GO" id="GO:0006654">
    <property type="term" value="P:phosphatidic acid biosynthetic process"/>
    <property type="evidence" value="ECO:0007669"/>
    <property type="project" value="InterPro"/>
</dbReference>
<dbReference type="InterPro" id="IPR033718">
    <property type="entry name" value="DAGK_prok"/>
</dbReference>
<feature type="transmembrane region" description="Helical" evidence="24">
    <location>
        <begin position="43"/>
        <end position="76"/>
    </location>
</feature>
<dbReference type="PANTHER" id="PTHR34299:SF1">
    <property type="entry name" value="DIACYLGLYCEROL KINASE"/>
    <property type="match status" value="1"/>
</dbReference>
<dbReference type="GO" id="GO:0005524">
    <property type="term" value="F:ATP binding"/>
    <property type="evidence" value="ECO:0007669"/>
    <property type="project" value="UniProtKB-KW"/>
</dbReference>
<feature type="binding site" evidence="22">
    <location>
        <begin position="102"/>
        <end position="103"/>
    </location>
    <ligand>
        <name>ATP</name>
        <dbReference type="ChEBI" id="CHEBI:30616"/>
    </ligand>
</feature>
<keyword evidence="8 24" id="KW-0808">Transferase</keyword>
<keyword evidence="12 24" id="KW-0418">Kinase</keyword>
<proteinExistence type="inferred from homology"/>
<evidence type="ECO:0000256" key="12">
    <source>
        <dbReference type="ARBA" id="ARBA00022777"/>
    </source>
</evidence>
<comment type="caution">
    <text evidence="24">Lacks conserved residue(s) required for the propagation of feature annotation.</text>
</comment>
<keyword evidence="11 22" id="KW-0547">Nucleotide-binding</keyword>
<evidence type="ECO:0000256" key="15">
    <source>
        <dbReference type="ARBA" id="ARBA00022989"/>
    </source>
</evidence>
<feature type="binding site" evidence="23">
    <location>
        <position position="36"/>
    </location>
    <ligand>
        <name>a divalent metal cation</name>
        <dbReference type="ChEBI" id="CHEBI:60240"/>
    </ligand>
</feature>
<name>A0A1H3LP29_9RHOB</name>
<dbReference type="EC" id="2.7.1.107" evidence="3 24"/>
<feature type="transmembrane region" description="Helical" evidence="24">
    <location>
        <begin position="107"/>
        <end position="129"/>
    </location>
</feature>
<dbReference type="PROSITE" id="PS01069">
    <property type="entry name" value="DAGK_PROKAR"/>
    <property type="match status" value="1"/>
</dbReference>
<dbReference type="RefSeq" id="WP_089891861.1">
    <property type="nucleotide sequence ID" value="NZ_CALJFH010000019.1"/>
</dbReference>
<dbReference type="InterPro" id="IPR000829">
    <property type="entry name" value="DAGK"/>
</dbReference>
<keyword evidence="16 24" id="KW-0443">Lipid metabolism</keyword>
<keyword evidence="6" id="KW-0444">Lipid biosynthesis</keyword>
<dbReference type="GO" id="GO:0004143">
    <property type="term" value="F:ATP-dependent diacylglycerol kinase activity"/>
    <property type="evidence" value="ECO:0007669"/>
    <property type="project" value="UniProtKB-EC"/>
</dbReference>
<evidence type="ECO:0000256" key="10">
    <source>
        <dbReference type="ARBA" id="ARBA00022723"/>
    </source>
</evidence>
<keyword evidence="14 23" id="KW-0460">Magnesium</keyword>
<keyword evidence="5" id="KW-1003">Cell membrane</keyword>
<dbReference type="STRING" id="576131.SAMN05444486_10368"/>
<evidence type="ECO:0000256" key="6">
    <source>
        <dbReference type="ARBA" id="ARBA00022516"/>
    </source>
</evidence>
<evidence type="ECO:0000256" key="9">
    <source>
        <dbReference type="ARBA" id="ARBA00022692"/>
    </source>
</evidence>
<evidence type="ECO:0000256" key="5">
    <source>
        <dbReference type="ARBA" id="ARBA00022475"/>
    </source>
</evidence>
<dbReference type="Gene3D" id="1.10.287.3610">
    <property type="match status" value="1"/>
</dbReference>
<evidence type="ECO:0000256" key="18">
    <source>
        <dbReference type="ARBA" id="ARBA00023209"/>
    </source>
</evidence>
<feature type="binding site" evidence="22">
    <location>
        <position position="25"/>
    </location>
    <ligand>
        <name>ATP</name>
        <dbReference type="ChEBI" id="CHEBI:30616"/>
    </ligand>
</feature>
<evidence type="ECO:0000256" key="20">
    <source>
        <dbReference type="PIRSR" id="PIRSR600829-1"/>
    </source>
</evidence>
<evidence type="ECO:0000256" key="22">
    <source>
        <dbReference type="PIRSR" id="PIRSR600829-3"/>
    </source>
</evidence>
<dbReference type="InterPro" id="IPR036945">
    <property type="entry name" value="DAGK_sf"/>
</dbReference>
<evidence type="ECO:0000256" key="1">
    <source>
        <dbReference type="ARBA" id="ARBA00004429"/>
    </source>
</evidence>
<keyword evidence="9 24" id="KW-0812">Transmembrane</keyword>
<dbReference type="CDD" id="cd14264">
    <property type="entry name" value="DAGK_IM"/>
    <property type="match status" value="1"/>
</dbReference>
<evidence type="ECO:0000256" key="21">
    <source>
        <dbReference type="PIRSR" id="PIRSR600829-2"/>
    </source>
</evidence>
<keyword evidence="18" id="KW-0594">Phospholipid biosynthesis</keyword>
<evidence type="ECO:0000256" key="8">
    <source>
        <dbReference type="ARBA" id="ARBA00022679"/>
    </source>
</evidence>
<feature type="binding site" evidence="21">
    <location>
        <position position="77"/>
    </location>
    <ligand>
        <name>substrate</name>
    </ligand>
</feature>
<dbReference type="EMBL" id="FNPR01000003">
    <property type="protein sequence ID" value="SDY66151.1"/>
    <property type="molecule type" value="Genomic_DNA"/>
</dbReference>
<evidence type="ECO:0000256" key="13">
    <source>
        <dbReference type="ARBA" id="ARBA00022840"/>
    </source>
</evidence>
<accession>A0A1H3LP29</accession>
<dbReference type="GeneID" id="78125026"/>
<evidence type="ECO:0000256" key="3">
    <source>
        <dbReference type="ARBA" id="ARBA00012133"/>
    </source>
</evidence>
<dbReference type="OrthoDB" id="9796011at2"/>
<organism evidence="25 26">
    <name type="scientific">Lentibacter algarum</name>
    <dbReference type="NCBI Taxonomy" id="576131"/>
    <lineage>
        <taxon>Bacteria</taxon>
        <taxon>Pseudomonadati</taxon>
        <taxon>Pseudomonadota</taxon>
        <taxon>Alphaproteobacteria</taxon>
        <taxon>Rhodobacterales</taxon>
        <taxon>Roseobacteraceae</taxon>
        <taxon>Lentibacter</taxon>
    </lineage>
</organism>
<keyword evidence="13 22" id="KW-0067">ATP-binding</keyword>
<keyword evidence="17 24" id="KW-0472">Membrane</keyword>
<dbReference type="PANTHER" id="PTHR34299">
    <property type="entry name" value="DIACYLGLYCEROL KINASE"/>
    <property type="match status" value="1"/>
</dbReference>
<keyword evidence="10 23" id="KW-0479">Metal-binding</keyword>
<evidence type="ECO:0000313" key="26">
    <source>
        <dbReference type="Proteomes" id="UP000199026"/>
    </source>
</evidence>
<keyword evidence="26" id="KW-1185">Reference proteome</keyword>
<evidence type="ECO:0000256" key="23">
    <source>
        <dbReference type="PIRSR" id="PIRSR600829-4"/>
    </source>
</evidence>
<evidence type="ECO:0000256" key="11">
    <source>
        <dbReference type="ARBA" id="ARBA00022741"/>
    </source>
</evidence>
<evidence type="ECO:0000256" key="2">
    <source>
        <dbReference type="ARBA" id="ARBA00005967"/>
    </source>
</evidence>
<feature type="binding site" evidence="22">
    <location>
        <position position="36"/>
    </location>
    <ligand>
        <name>ATP</name>
        <dbReference type="ChEBI" id="CHEBI:30616"/>
    </ligand>
</feature>
<dbReference type="AlphaFoldDB" id="A0A1H3LP29"/>
<feature type="binding site" evidence="23">
    <location>
        <position position="84"/>
    </location>
    <ligand>
        <name>a divalent metal cation</name>
        <dbReference type="ChEBI" id="CHEBI:60240"/>
    </ligand>
</feature>
<keyword evidence="19 24" id="KW-1208">Phospholipid metabolism</keyword>
<keyword evidence="15 24" id="KW-1133">Transmembrane helix</keyword>